<dbReference type="InterPro" id="IPR036312">
    <property type="entry name" value="Bifun_inhib/LTP/seed_sf"/>
</dbReference>
<reference evidence="3 4" key="1">
    <citation type="submission" date="2024-02" db="EMBL/GenBank/DDBJ databases">
        <authorList>
            <person name="Vignale AGUSTIN F."/>
            <person name="Sosa J E."/>
            <person name="Modenutti C."/>
        </authorList>
    </citation>
    <scope>NUCLEOTIDE SEQUENCE [LARGE SCALE GENOMIC DNA]</scope>
</reference>
<accession>A0ABC8V424</accession>
<dbReference type="Proteomes" id="UP001642360">
    <property type="component" value="Unassembled WGS sequence"/>
</dbReference>
<keyword evidence="1" id="KW-0472">Membrane</keyword>
<feature type="domain" description="Bifunctional inhibitor/plant lipid transfer protein/seed storage helical" evidence="2">
    <location>
        <begin position="54"/>
        <end position="134"/>
    </location>
</feature>
<protein>
    <recommendedName>
        <fullName evidence="2">Bifunctional inhibitor/plant lipid transfer protein/seed storage helical domain-containing protein</fullName>
    </recommendedName>
</protein>
<sequence>MDNMSIPVPYINGLWLYKTRTKLIRKMRGTLRARSWVGMLVLVLMVGDVCVFPMVSGATTANQCKEEKRLLVNACRGVIFGQNPSAACCQRVRVTQVECVCPSVTSKLAALIGVQRAIKQIQGCGRAIPRNFKCGSITTP</sequence>
<keyword evidence="1" id="KW-1133">Transmembrane helix</keyword>
<comment type="caution">
    <text evidence="3">The sequence shown here is derived from an EMBL/GenBank/DDBJ whole genome shotgun (WGS) entry which is preliminary data.</text>
</comment>
<keyword evidence="4" id="KW-1185">Reference proteome</keyword>
<dbReference type="SUPFAM" id="SSF47699">
    <property type="entry name" value="Bifunctional inhibitor/lipid-transfer protein/seed storage 2S albumin"/>
    <property type="match status" value="1"/>
</dbReference>
<evidence type="ECO:0000313" key="4">
    <source>
        <dbReference type="Proteomes" id="UP001642360"/>
    </source>
</evidence>
<dbReference type="InterPro" id="IPR016140">
    <property type="entry name" value="Bifunc_inhib/LTP/seed_store"/>
</dbReference>
<dbReference type="AlphaFoldDB" id="A0ABC8V424"/>
<dbReference type="PANTHER" id="PTHR33286">
    <property type="entry name" value="BIFUNCTIONAL INHIBITOR/LIPID-TRANSFER PROTEIN/SEED STORAGE 2S ALBUMIN SUPERFAMILY PROTEIN"/>
    <property type="match status" value="1"/>
</dbReference>
<organism evidence="3 4">
    <name type="scientific">Ilex paraguariensis</name>
    <name type="common">yerba mate</name>
    <dbReference type="NCBI Taxonomy" id="185542"/>
    <lineage>
        <taxon>Eukaryota</taxon>
        <taxon>Viridiplantae</taxon>
        <taxon>Streptophyta</taxon>
        <taxon>Embryophyta</taxon>
        <taxon>Tracheophyta</taxon>
        <taxon>Spermatophyta</taxon>
        <taxon>Magnoliopsida</taxon>
        <taxon>eudicotyledons</taxon>
        <taxon>Gunneridae</taxon>
        <taxon>Pentapetalae</taxon>
        <taxon>asterids</taxon>
        <taxon>campanulids</taxon>
        <taxon>Aquifoliales</taxon>
        <taxon>Aquifoliaceae</taxon>
        <taxon>Ilex</taxon>
    </lineage>
</organism>
<dbReference type="EMBL" id="CAUOFW020010279">
    <property type="protein sequence ID" value="CAK9188019.1"/>
    <property type="molecule type" value="Genomic_DNA"/>
</dbReference>
<evidence type="ECO:0000313" key="3">
    <source>
        <dbReference type="EMBL" id="CAK9188019.1"/>
    </source>
</evidence>
<keyword evidence="1" id="KW-0812">Transmembrane</keyword>
<name>A0ABC8V424_9AQUA</name>
<dbReference type="Gene3D" id="1.10.110.10">
    <property type="entry name" value="Plant lipid-transfer and hydrophobic proteins"/>
    <property type="match status" value="1"/>
</dbReference>
<dbReference type="PANTHER" id="PTHR33286:SF32">
    <property type="entry name" value="BIFUNCTIONAL INHIBITOR_PLANT LIPID TRANSFER PROTEIN_SEED STORAGE HELICAL DOMAIN-CONTAINING PROTEIN"/>
    <property type="match status" value="1"/>
</dbReference>
<dbReference type="Pfam" id="PF14368">
    <property type="entry name" value="LTP_2"/>
    <property type="match status" value="1"/>
</dbReference>
<evidence type="ECO:0000256" key="1">
    <source>
        <dbReference type="SAM" id="Phobius"/>
    </source>
</evidence>
<evidence type="ECO:0000259" key="2">
    <source>
        <dbReference type="Pfam" id="PF14368"/>
    </source>
</evidence>
<feature type="transmembrane region" description="Helical" evidence="1">
    <location>
        <begin position="35"/>
        <end position="55"/>
    </location>
</feature>
<gene>
    <name evidence="3" type="ORF">ILEXP_LOCUS58649</name>
</gene>
<proteinExistence type="predicted"/>